<dbReference type="OrthoDB" id="1937287at2759"/>
<protein>
    <submittedName>
        <fullName evidence="1">Uncharacterized protein</fullName>
    </submittedName>
</protein>
<dbReference type="Proteomes" id="UP000257109">
    <property type="component" value="Unassembled WGS sequence"/>
</dbReference>
<organism evidence="1 2">
    <name type="scientific">Mucuna pruriens</name>
    <name type="common">Velvet bean</name>
    <name type="synonym">Dolichos pruriens</name>
    <dbReference type="NCBI Taxonomy" id="157652"/>
    <lineage>
        <taxon>Eukaryota</taxon>
        <taxon>Viridiplantae</taxon>
        <taxon>Streptophyta</taxon>
        <taxon>Embryophyta</taxon>
        <taxon>Tracheophyta</taxon>
        <taxon>Spermatophyta</taxon>
        <taxon>Magnoliopsida</taxon>
        <taxon>eudicotyledons</taxon>
        <taxon>Gunneridae</taxon>
        <taxon>Pentapetalae</taxon>
        <taxon>rosids</taxon>
        <taxon>fabids</taxon>
        <taxon>Fabales</taxon>
        <taxon>Fabaceae</taxon>
        <taxon>Papilionoideae</taxon>
        <taxon>50 kb inversion clade</taxon>
        <taxon>NPAAA clade</taxon>
        <taxon>indigoferoid/millettioid clade</taxon>
        <taxon>Phaseoleae</taxon>
        <taxon>Mucuna</taxon>
    </lineage>
</organism>
<comment type="caution">
    <text evidence="1">The sequence shown here is derived from an EMBL/GenBank/DDBJ whole genome shotgun (WGS) entry which is preliminary data.</text>
</comment>
<evidence type="ECO:0000313" key="1">
    <source>
        <dbReference type="EMBL" id="RDY06988.1"/>
    </source>
</evidence>
<evidence type="ECO:0000313" key="2">
    <source>
        <dbReference type="Proteomes" id="UP000257109"/>
    </source>
</evidence>
<accession>A0A371HW27</accession>
<dbReference type="AlphaFoldDB" id="A0A371HW27"/>
<reference evidence="1" key="1">
    <citation type="submission" date="2018-05" db="EMBL/GenBank/DDBJ databases">
        <title>Draft genome of Mucuna pruriens seed.</title>
        <authorList>
            <person name="Nnadi N.E."/>
            <person name="Vos R."/>
            <person name="Hasami M.H."/>
            <person name="Devisetty U.K."/>
            <person name="Aguiy J.C."/>
        </authorList>
    </citation>
    <scope>NUCLEOTIDE SEQUENCE [LARGE SCALE GENOMIC DNA]</scope>
    <source>
        <strain evidence="1">JCA_2017</strain>
    </source>
</reference>
<gene>
    <name evidence="1" type="ORF">CR513_08960</name>
</gene>
<sequence>MITQLMIKRNNPGGAFKRSEEATLLTVTRPGHMTTDSSKTSSRPVIESLGDCVLNSLEDFVKQMAMSNIQFQQNVYATIQDLQSQISQLATTLNQLHSKGSGKIPSQIVINPQENVCAITLRSGKELQQ</sequence>
<dbReference type="EMBL" id="QJKJ01001571">
    <property type="protein sequence ID" value="RDY06988.1"/>
    <property type="molecule type" value="Genomic_DNA"/>
</dbReference>
<keyword evidence="2" id="KW-1185">Reference proteome</keyword>
<proteinExistence type="predicted"/>
<name>A0A371HW27_MUCPR</name>
<feature type="non-terminal residue" evidence="1">
    <location>
        <position position="1"/>
    </location>
</feature>